<reference evidence="2" key="1">
    <citation type="submission" date="2020-04" db="EMBL/GenBank/DDBJ databases">
        <authorList>
            <person name="Chiriac C."/>
            <person name="Salcher M."/>
            <person name="Ghai R."/>
            <person name="Kavagutti S V."/>
        </authorList>
    </citation>
    <scope>NUCLEOTIDE SEQUENCE</scope>
</reference>
<dbReference type="Pfam" id="PF05396">
    <property type="entry name" value="Phage_T7_Capsid"/>
    <property type="match status" value="1"/>
</dbReference>
<evidence type="ECO:0000256" key="1">
    <source>
        <dbReference type="SAM" id="MobiDB-lite"/>
    </source>
</evidence>
<sequence>MSETQADATTEGATDTTAEALTEGGLFAAAAAGDPPAEDKDAAAKGPGARPEWLPEQFWDPEKGANLEALAKSQRDLRAQISKGEHKAPEKPDAYTLPAVDGVKVDELVPADDPLWQAVRQEAHKAGLTQAQLSAVAAPYLQAMAQHRSSSSPEAVQAAQQAALAEELGKLGPNGKALVMDIGGQIKGMVTRGSLTAAEGRELLGLSTASGITAMAKLFQLGGGAPINLDGIESDVASQDVLESQLQKAIAKGDDTKRAKVLSSLAELDRRGQLRR</sequence>
<protein>
    <submittedName>
        <fullName evidence="2">Uncharacterized protein</fullName>
    </submittedName>
</protein>
<accession>A0A6J5L230</accession>
<proteinExistence type="predicted"/>
<dbReference type="EMBL" id="LR796221">
    <property type="protein sequence ID" value="CAB4128381.1"/>
    <property type="molecule type" value="Genomic_DNA"/>
</dbReference>
<organism evidence="2">
    <name type="scientific">uncultured Caudovirales phage</name>
    <dbReference type="NCBI Taxonomy" id="2100421"/>
    <lineage>
        <taxon>Viruses</taxon>
        <taxon>Duplodnaviria</taxon>
        <taxon>Heunggongvirae</taxon>
        <taxon>Uroviricota</taxon>
        <taxon>Caudoviricetes</taxon>
        <taxon>Peduoviridae</taxon>
        <taxon>Maltschvirus</taxon>
        <taxon>Maltschvirus maltsch</taxon>
    </lineage>
</organism>
<feature type="region of interest" description="Disordered" evidence="1">
    <location>
        <begin position="1"/>
        <end position="56"/>
    </location>
</feature>
<gene>
    <name evidence="2" type="ORF">UFOVP99_30</name>
</gene>
<name>A0A6J5L230_9CAUD</name>
<dbReference type="GO" id="GO:0019069">
    <property type="term" value="P:viral capsid assembly"/>
    <property type="evidence" value="ECO:0007669"/>
    <property type="project" value="InterPro"/>
</dbReference>
<feature type="compositionally biased region" description="Low complexity" evidence="1">
    <location>
        <begin position="1"/>
        <end position="35"/>
    </location>
</feature>
<dbReference type="InterPro" id="IPR008768">
    <property type="entry name" value="Gp9-like"/>
</dbReference>
<evidence type="ECO:0000313" key="2">
    <source>
        <dbReference type="EMBL" id="CAB4128381.1"/>
    </source>
</evidence>